<dbReference type="PROSITE" id="PS51257">
    <property type="entry name" value="PROKAR_LIPOPROTEIN"/>
    <property type="match status" value="1"/>
</dbReference>
<accession>A0ABS5TV79</accession>
<keyword evidence="3" id="KW-1185">Reference proteome</keyword>
<dbReference type="Proteomes" id="UP000722125">
    <property type="component" value="Unassembled WGS sequence"/>
</dbReference>
<proteinExistence type="predicted"/>
<reference evidence="2 3" key="1">
    <citation type="submission" date="2021-05" db="EMBL/GenBank/DDBJ databases">
        <title>Description of Cellulomonas sp. DKR-3 sp. nov.</title>
        <authorList>
            <person name="Dahal R.H."/>
            <person name="Chaudhary D.K."/>
        </authorList>
    </citation>
    <scope>NUCLEOTIDE SEQUENCE [LARGE SCALE GENOMIC DNA]</scope>
    <source>
        <strain evidence="2 3">DKR-3</strain>
    </source>
</reference>
<feature type="transmembrane region" description="Helical" evidence="1">
    <location>
        <begin position="75"/>
        <end position="96"/>
    </location>
</feature>
<gene>
    <name evidence="2" type="ORF">KIN34_01740</name>
</gene>
<dbReference type="RefSeq" id="WP_214345991.1">
    <property type="nucleotide sequence ID" value="NZ_JAHBOH010000001.1"/>
</dbReference>
<dbReference type="EMBL" id="JAHBOH010000001">
    <property type="protein sequence ID" value="MBT0993013.1"/>
    <property type="molecule type" value="Genomic_DNA"/>
</dbReference>
<keyword evidence="1" id="KW-0812">Transmembrane</keyword>
<evidence type="ECO:0000313" key="2">
    <source>
        <dbReference type="EMBL" id="MBT0993013.1"/>
    </source>
</evidence>
<evidence type="ECO:0000313" key="3">
    <source>
        <dbReference type="Proteomes" id="UP000722125"/>
    </source>
</evidence>
<sequence>MFYRGARGARLWGTIVGWGGAALACIYLVNGLTRSDATVRVRLDPQAALAQDPGLTHVESVGMFYFSDLEGGERIVARLGLVLFWVVVAALGFMLARQARSRSAVGPRWFVVPSADATVIAVLVACLGFLPSLGDALASSAVLRAAGMPEGLQPYLMNVQLGWVAAGIGYATLVHAGRRQPRGTLTVPAAVGTVG</sequence>
<feature type="transmembrane region" description="Helical" evidence="1">
    <location>
        <begin position="12"/>
        <end position="29"/>
    </location>
</feature>
<organism evidence="2 3">
    <name type="scientific">Cellulomonas fulva</name>
    <dbReference type="NCBI Taxonomy" id="2835530"/>
    <lineage>
        <taxon>Bacteria</taxon>
        <taxon>Bacillati</taxon>
        <taxon>Actinomycetota</taxon>
        <taxon>Actinomycetes</taxon>
        <taxon>Micrococcales</taxon>
        <taxon>Cellulomonadaceae</taxon>
        <taxon>Cellulomonas</taxon>
    </lineage>
</organism>
<keyword evidence="1" id="KW-1133">Transmembrane helix</keyword>
<keyword evidence="1" id="KW-0472">Membrane</keyword>
<feature type="transmembrane region" description="Helical" evidence="1">
    <location>
        <begin position="155"/>
        <end position="173"/>
    </location>
</feature>
<feature type="transmembrane region" description="Helical" evidence="1">
    <location>
        <begin position="108"/>
        <end position="130"/>
    </location>
</feature>
<evidence type="ECO:0000256" key="1">
    <source>
        <dbReference type="SAM" id="Phobius"/>
    </source>
</evidence>
<protein>
    <submittedName>
        <fullName evidence="2">Uncharacterized protein</fullName>
    </submittedName>
</protein>
<name>A0ABS5TV79_9CELL</name>
<comment type="caution">
    <text evidence="2">The sequence shown here is derived from an EMBL/GenBank/DDBJ whole genome shotgun (WGS) entry which is preliminary data.</text>
</comment>